<dbReference type="EMBL" id="JUEU01000179">
    <property type="protein sequence ID" value="KOP57350.1"/>
    <property type="molecule type" value="Genomic_DNA"/>
</dbReference>
<dbReference type="Proteomes" id="UP000037201">
    <property type="component" value="Unassembled WGS sequence"/>
</dbReference>
<proteinExistence type="predicted"/>
<evidence type="ECO:0000313" key="2">
    <source>
        <dbReference type="Proteomes" id="UP000037201"/>
    </source>
</evidence>
<evidence type="ECO:0000313" key="1">
    <source>
        <dbReference type="EMBL" id="KOP57350.1"/>
    </source>
</evidence>
<sequence>MQVEAISIAGRYSYQVRANTVSVKQPVPGMIQTNIHGGFKGTPPEGTALADILNKLQDGAT</sequence>
<organism evidence="1 2">
    <name type="scientific">Pseudomonas coronafaciens pv. porri</name>
    <dbReference type="NCBI Taxonomy" id="83964"/>
    <lineage>
        <taxon>Bacteria</taxon>
        <taxon>Pseudomonadati</taxon>
        <taxon>Pseudomonadota</taxon>
        <taxon>Gammaproteobacteria</taxon>
        <taxon>Pseudomonadales</taxon>
        <taxon>Pseudomonadaceae</taxon>
        <taxon>Pseudomonas</taxon>
        <taxon>Pseudomonas coronafaciens</taxon>
    </lineage>
</organism>
<reference evidence="1 2" key="1">
    <citation type="submission" date="2014-12" db="EMBL/GenBank/DDBJ databases">
        <authorList>
            <person name="Baeyen S."/>
        </authorList>
    </citation>
    <scope>NUCLEOTIDE SEQUENCE [LARGE SCALE GENOMIC DNA]</scope>
    <source>
        <strain evidence="1 2">LMG 28496</strain>
    </source>
</reference>
<keyword evidence="2" id="KW-1185">Reference proteome</keyword>
<gene>
    <name evidence="1" type="ORF">OX90_16265</name>
</gene>
<name>A0ABR5JM08_9PSED</name>
<accession>A0ABR5JM08</accession>
<protein>
    <submittedName>
        <fullName evidence="1">Uncharacterized protein</fullName>
    </submittedName>
</protein>
<comment type="caution">
    <text evidence="1">The sequence shown here is derived from an EMBL/GenBank/DDBJ whole genome shotgun (WGS) entry which is preliminary data.</text>
</comment>
<reference evidence="1 2" key="2">
    <citation type="submission" date="2015-09" db="EMBL/GenBank/DDBJ databases">
        <title>Genome analysis of Pseudomonas syringae pv. porri LMG.</title>
        <authorList>
            <person name="Rombouts S."/>
        </authorList>
    </citation>
    <scope>NUCLEOTIDE SEQUENCE [LARGE SCALE GENOMIC DNA]</scope>
    <source>
        <strain evidence="1 2">LMG 28496</strain>
    </source>
</reference>